<reference evidence="2" key="1">
    <citation type="submission" date="2022-08" db="EMBL/GenBank/DDBJ databases">
        <title>The genomic sequence of strain Paenibacillus sp. SCIV0701.</title>
        <authorList>
            <person name="Zhao H."/>
        </authorList>
    </citation>
    <scope>NUCLEOTIDE SEQUENCE</scope>
    <source>
        <strain evidence="2">SCIV0701</strain>
    </source>
</reference>
<dbReference type="RefSeq" id="WP_257449167.1">
    <property type="nucleotide sequence ID" value="NZ_JANIPJ010000015.1"/>
</dbReference>
<comment type="caution">
    <text evidence="2">The sequence shown here is derived from an EMBL/GenBank/DDBJ whole genome shotgun (WGS) entry which is preliminary data.</text>
</comment>
<gene>
    <name evidence="2" type="ORF">NQZ67_19450</name>
</gene>
<evidence type="ECO:0000313" key="3">
    <source>
        <dbReference type="Proteomes" id="UP001141950"/>
    </source>
</evidence>
<keyword evidence="2" id="KW-0378">Hydrolase</keyword>
<dbReference type="Proteomes" id="UP001141950">
    <property type="component" value="Unassembled WGS sequence"/>
</dbReference>
<dbReference type="GO" id="GO:0004519">
    <property type="term" value="F:endonuclease activity"/>
    <property type="evidence" value="ECO:0007669"/>
    <property type="project" value="UniProtKB-KW"/>
</dbReference>
<sequence>MTFDEAHEAFLRQHLERRSGERRGRLERGHREAERLFCQNVWWPLVGSLEHLHPEYEVLHWRGQSYFCDFLWITRSVRLVIEIKGFGPHVRDMDRQKYCKELNRETFLVAMGYQVISFSYDDVAHRPEVCITLLRMVMSRFQVTPTPLNHDFAATREIIRLACTLARPLRPIDVVSHLRINQKTAIRKMQQLTDEGWFRGITGADSRRTVRYELQPSALLLL</sequence>
<dbReference type="AlphaFoldDB" id="A0A9X2SBW4"/>
<accession>A0A9X2SBW4</accession>
<proteinExistence type="predicted"/>
<protein>
    <submittedName>
        <fullName evidence="2">Endonuclease domain-containing protein</fullName>
    </submittedName>
</protein>
<keyword evidence="2" id="KW-0255">Endonuclease</keyword>
<organism evidence="2 3">
    <name type="scientific">Paenibacillus soyae</name>
    <dbReference type="NCBI Taxonomy" id="2969249"/>
    <lineage>
        <taxon>Bacteria</taxon>
        <taxon>Bacillati</taxon>
        <taxon>Bacillota</taxon>
        <taxon>Bacilli</taxon>
        <taxon>Bacillales</taxon>
        <taxon>Paenibacillaceae</taxon>
        <taxon>Paenibacillus</taxon>
    </lineage>
</organism>
<keyword evidence="3" id="KW-1185">Reference proteome</keyword>
<dbReference type="EMBL" id="JANIPJ010000015">
    <property type="protein sequence ID" value="MCR2806063.1"/>
    <property type="molecule type" value="Genomic_DNA"/>
</dbReference>
<keyword evidence="2" id="KW-0540">Nuclease</keyword>
<dbReference type="Pfam" id="PF04480">
    <property type="entry name" value="DUF559"/>
    <property type="match status" value="1"/>
</dbReference>
<evidence type="ECO:0000259" key="1">
    <source>
        <dbReference type="Pfam" id="PF04480"/>
    </source>
</evidence>
<name>A0A9X2SBW4_9BACL</name>
<feature type="domain" description="DUF559" evidence="1">
    <location>
        <begin position="64"/>
        <end position="131"/>
    </location>
</feature>
<dbReference type="InterPro" id="IPR007569">
    <property type="entry name" value="DUF559"/>
</dbReference>
<evidence type="ECO:0000313" key="2">
    <source>
        <dbReference type="EMBL" id="MCR2806063.1"/>
    </source>
</evidence>